<proteinExistence type="predicted"/>
<evidence type="ECO:0000313" key="1">
    <source>
        <dbReference type="EMBL" id="AEI64939.1"/>
    </source>
</evidence>
<evidence type="ECO:0000313" key="2">
    <source>
        <dbReference type="Proteomes" id="UP000000488"/>
    </source>
</evidence>
<gene>
    <name evidence="1" type="ordered locus">LILAB_15170</name>
</gene>
<dbReference type="STRING" id="483219.LILAB_15170"/>
<organism evidence="1 2">
    <name type="scientific">Myxococcus fulvus (strain ATCC BAA-855 / HW-1)</name>
    <dbReference type="NCBI Taxonomy" id="483219"/>
    <lineage>
        <taxon>Bacteria</taxon>
        <taxon>Pseudomonadati</taxon>
        <taxon>Myxococcota</taxon>
        <taxon>Myxococcia</taxon>
        <taxon>Myxococcales</taxon>
        <taxon>Cystobacterineae</taxon>
        <taxon>Myxococcaceae</taxon>
        <taxon>Myxococcus</taxon>
    </lineage>
</organism>
<reference evidence="1 2" key="1">
    <citation type="journal article" date="2011" name="J. Bacteriol.">
        <title>Genome sequence of the halotolerant marine bacterium Myxococcus fulvus HW-1.</title>
        <authorList>
            <person name="Li Z.F."/>
            <person name="Li X."/>
            <person name="Liu H."/>
            <person name="Liu X."/>
            <person name="Han K."/>
            <person name="Wu Z.H."/>
            <person name="Hu W."/>
            <person name="Li F.F."/>
            <person name="Li Y.Z."/>
        </authorList>
    </citation>
    <scope>NUCLEOTIDE SEQUENCE [LARGE SCALE GENOMIC DNA]</scope>
    <source>
        <strain evidence="2">ATCC BAA-855 / HW-1</strain>
    </source>
</reference>
<dbReference type="Proteomes" id="UP000000488">
    <property type="component" value="Chromosome"/>
</dbReference>
<dbReference type="HOGENOM" id="CLU_1729412_0_0_7"/>
<dbReference type="KEGG" id="mfu:LILAB_15170"/>
<sequence length="151" mass="16865">MAGTCAKPAMLVPTKVTWSELGRHTRLPPPGTGDPVARRLPAAPERAYRGGMLGDRSWDEWISEYSKSHTHTVNRFCHTVGIPMIAASVPLAAASPFVPRLWKVPTALFVVGWAFQFVGHAFERKPPEFLKDWRFLFVGLRWWAAKVAGRA</sequence>
<evidence type="ECO:0008006" key="3">
    <source>
        <dbReference type="Google" id="ProtNLM"/>
    </source>
</evidence>
<dbReference type="InterPro" id="IPR009305">
    <property type="entry name" value="Mpo1-like"/>
</dbReference>
<dbReference type="EMBL" id="CP002830">
    <property type="protein sequence ID" value="AEI64939.1"/>
    <property type="molecule type" value="Genomic_DNA"/>
</dbReference>
<dbReference type="Pfam" id="PF06127">
    <property type="entry name" value="Mpo1-like"/>
    <property type="match status" value="1"/>
</dbReference>
<protein>
    <recommendedName>
        <fullName evidence="3">DUF962 domain-containing protein</fullName>
    </recommendedName>
</protein>
<accession>F8CH22</accession>
<name>F8CH22_MYXFH</name>
<dbReference type="AlphaFoldDB" id="F8CH22"/>
<dbReference type="eggNOG" id="COG4539">
    <property type="taxonomic scope" value="Bacteria"/>
</dbReference>